<evidence type="ECO:0000313" key="5">
    <source>
        <dbReference type="EMBL" id="KAI4546693.1"/>
    </source>
</evidence>
<dbReference type="GO" id="GO:0003735">
    <property type="term" value="F:structural constituent of ribosome"/>
    <property type="evidence" value="ECO:0007669"/>
    <property type="project" value="InterPro"/>
</dbReference>
<name>A0AAD4UG84_OVIAM</name>
<proteinExistence type="inferred from homology"/>
<keyword evidence="3 4" id="KW-0687">Ribonucleoprotein</keyword>
<reference evidence="5" key="1">
    <citation type="submission" date="2022-03" db="EMBL/GenBank/DDBJ databases">
        <title>Genomic analyses of argali, domestic sheep and their hybrids provide insights into chromosomal evolution, heterosis and genetic basis of agronomic traits.</title>
        <authorList>
            <person name="Li M."/>
        </authorList>
    </citation>
    <scope>NUCLEOTIDE SEQUENCE</scope>
    <source>
        <strain evidence="5">CAU-MHL-2022a</strain>
        <tissue evidence="5">Skin</tissue>
    </source>
</reference>
<keyword evidence="6" id="KW-1185">Reference proteome</keyword>
<dbReference type="InterPro" id="IPR000892">
    <property type="entry name" value="Ribosomal_eS26"/>
</dbReference>
<sequence length="77" mass="8740">MELCQSREKAADAACREDGDVFAMIICKFVRMTKKRIVTKNNNNGWTNKGLGHVQPIRCTNCACCLPEDKSIKKFFI</sequence>
<evidence type="ECO:0000256" key="1">
    <source>
        <dbReference type="ARBA" id="ARBA00008596"/>
    </source>
</evidence>
<dbReference type="Gene3D" id="3.30.1740.20">
    <property type="entry name" value="Ribosomal protein S26e"/>
    <property type="match status" value="1"/>
</dbReference>
<dbReference type="AlphaFoldDB" id="A0AAD4UG84"/>
<dbReference type="Proteomes" id="UP001214576">
    <property type="component" value="Unassembled WGS sequence"/>
</dbReference>
<comment type="similarity">
    <text evidence="1 4">Belongs to the eukaryotic ribosomal protein eS26 family.</text>
</comment>
<dbReference type="InterPro" id="IPR038551">
    <property type="entry name" value="Ribosomal_eS26_sf"/>
</dbReference>
<evidence type="ECO:0000256" key="3">
    <source>
        <dbReference type="ARBA" id="ARBA00023274"/>
    </source>
</evidence>
<organism evidence="5 6">
    <name type="scientific">Ovis ammon polii</name>
    <dbReference type="NCBI Taxonomy" id="230172"/>
    <lineage>
        <taxon>Eukaryota</taxon>
        <taxon>Metazoa</taxon>
        <taxon>Chordata</taxon>
        <taxon>Craniata</taxon>
        <taxon>Vertebrata</taxon>
        <taxon>Euteleostomi</taxon>
        <taxon>Mammalia</taxon>
        <taxon>Eutheria</taxon>
        <taxon>Laurasiatheria</taxon>
        <taxon>Artiodactyla</taxon>
        <taxon>Ruminantia</taxon>
        <taxon>Pecora</taxon>
        <taxon>Bovidae</taxon>
        <taxon>Caprinae</taxon>
        <taxon>Ovis</taxon>
    </lineage>
</organism>
<evidence type="ECO:0000256" key="2">
    <source>
        <dbReference type="ARBA" id="ARBA00022980"/>
    </source>
</evidence>
<dbReference type="Pfam" id="PF01283">
    <property type="entry name" value="Ribosomal_S26e"/>
    <property type="match status" value="1"/>
</dbReference>
<dbReference type="EMBL" id="JAKZEL010000002">
    <property type="protein sequence ID" value="KAI4546693.1"/>
    <property type="molecule type" value="Genomic_DNA"/>
</dbReference>
<evidence type="ECO:0000256" key="4">
    <source>
        <dbReference type="RuleBase" id="RU363128"/>
    </source>
</evidence>
<dbReference type="GO" id="GO:0003729">
    <property type="term" value="F:mRNA binding"/>
    <property type="evidence" value="ECO:0007669"/>
    <property type="project" value="TreeGrafter"/>
</dbReference>
<dbReference type="GO" id="GO:0006412">
    <property type="term" value="P:translation"/>
    <property type="evidence" value="ECO:0007669"/>
    <property type="project" value="InterPro"/>
</dbReference>
<protein>
    <recommendedName>
        <fullName evidence="4">40S ribosomal protein S26</fullName>
    </recommendedName>
</protein>
<comment type="caution">
    <text evidence="5">The sequence shown here is derived from an EMBL/GenBank/DDBJ whole genome shotgun (WGS) entry which is preliminary data.</text>
</comment>
<accession>A0AAD4UG84</accession>
<dbReference type="PANTHER" id="PTHR12538:SF0">
    <property type="entry name" value="40S RIBOSOMAL PROTEIN S26"/>
    <property type="match status" value="1"/>
</dbReference>
<dbReference type="PANTHER" id="PTHR12538">
    <property type="entry name" value="40S RIBOSOMAL PROTEIN S26"/>
    <property type="match status" value="1"/>
</dbReference>
<keyword evidence="2 4" id="KW-0689">Ribosomal protein</keyword>
<dbReference type="GO" id="GO:0022627">
    <property type="term" value="C:cytosolic small ribosomal subunit"/>
    <property type="evidence" value="ECO:0007669"/>
    <property type="project" value="TreeGrafter"/>
</dbReference>
<evidence type="ECO:0000313" key="6">
    <source>
        <dbReference type="Proteomes" id="UP001214576"/>
    </source>
</evidence>
<gene>
    <name evidence="5" type="ORF">MG293_003248</name>
</gene>